<evidence type="ECO:0000313" key="6">
    <source>
        <dbReference type="EMBL" id="WOH37057.1"/>
    </source>
</evidence>
<evidence type="ECO:0000313" key="7">
    <source>
        <dbReference type="Proteomes" id="UP001301442"/>
    </source>
</evidence>
<reference evidence="6 7" key="1">
    <citation type="submission" date="2023-09" db="EMBL/GenBank/DDBJ databases">
        <authorList>
            <person name="Qi X."/>
        </authorList>
    </citation>
    <scope>NUCLEOTIDE SEQUENCE [LARGE SCALE GENOMIC DNA]</scope>
    <source>
        <strain evidence="6 7">S1-1</strain>
    </source>
</reference>
<dbReference type="PROSITE" id="PS50977">
    <property type="entry name" value="HTH_TETR_2"/>
    <property type="match status" value="1"/>
</dbReference>
<dbReference type="EMBL" id="CP136600">
    <property type="protein sequence ID" value="WOH37057.1"/>
    <property type="molecule type" value="Genomic_DNA"/>
</dbReference>
<feature type="domain" description="HTH tetR-type" evidence="5">
    <location>
        <begin position="5"/>
        <end position="65"/>
    </location>
</feature>
<dbReference type="PANTHER" id="PTHR47506">
    <property type="entry name" value="TRANSCRIPTIONAL REGULATORY PROTEIN"/>
    <property type="match status" value="1"/>
</dbReference>
<dbReference type="Proteomes" id="UP001301442">
    <property type="component" value="Chromosome"/>
</dbReference>
<gene>
    <name evidence="6" type="ORF">RI844_17060</name>
</gene>
<dbReference type="SUPFAM" id="SSF48498">
    <property type="entry name" value="Tetracyclin repressor-like, C-terminal domain"/>
    <property type="match status" value="1"/>
</dbReference>
<dbReference type="InterPro" id="IPR036271">
    <property type="entry name" value="Tet_transcr_reg_TetR-rel_C_sf"/>
</dbReference>
<keyword evidence="3" id="KW-0804">Transcription</keyword>
<dbReference type="Gene3D" id="1.10.357.10">
    <property type="entry name" value="Tetracycline Repressor, domain 2"/>
    <property type="match status" value="1"/>
</dbReference>
<dbReference type="Pfam" id="PF00440">
    <property type="entry name" value="TetR_N"/>
    <property type="match status" value="1"/>
</dbReference>
<evidence type="ECO:0000256" key="3">
    <source>
        <dbReference type="ARBA" id="ARBA00023163"/>
    </source>
</evidence>
<name>A0ABZ0GNC1_9GAMM</name>
<dbReference type="InterPro" id="IPR011075">
    <property type="entry name" value="TetR_C"/>
</dbReference>
<feature type="DNA-binding region" description="H-T-H motif" evidence="4">
    <location>
        <begin position="28"/>
        <end position="47"/>
    </location>
</feature>
<dbReference type="PROSITE" id="PS01081">
    <property type="entry name" value="HTH_TETR_1"/>
    <property type="match status" value="1"/>
</dbReference>
<sequence length="198" mass="22459">MRDAEQTRQTILEISADEIHKHGFTATSLSSILKRCKVSKGALYHYFPNKMELGYAVFEEIYTPMFLETWKPAVEVDDPIAGLCQFFTLMSTDSSCDDIVCGCPLNNLCQEMSGIDEGFRLRILNMQQQLNQLIAINLQRISAQLRPDLDFSQVAYFITASFHGASSLSKSSQNKELFSKVINELCLYITNLRHNQLS</sequence>
<dbReference type="Pfam" id="PF16925">
    <property type="entry name" value="TetR_C_13"/>
    <property type="match status" value="1"/>
</dbReference>
<organism evidence="6 7">
    <name type="scientific">Thalassotalea fonticola</name>
    <dbReference type="NCBI Taxonomy" id="3065649"/>
    <lineage>
        <taxon>Bacteria</taxon>
        <taxon>Pseudomonadati</taxon>
        <taxon>Pseudomonadota</taxon>
        <taxon>Gammaproteobacteria</taxon>
        <taxon>Alteromonadales</taxon>
        <taxon>Colwelliaceae</taxon>
        <taxon>Thalassotalea</taxon>
    </lineage>
</organism>
<dbReference type="PANTHER" id="PTHR47506:SF3">
    <property type="entry name" value="HTH-TYPE TRANSCRIPTIONAL REGULATOR LMRA"/>
    <property type="match status" value="1"/>
</dbReference>
<protein>
    <submittedName>
        <fullName evidence="6">TetR/AcrR family transcriptional regulator</fullName>
    </submittedName>
</protein>
<dbReference type="InterPro" id="IPR001647">
    <property type="entry name" value="HTH_TetR"/>
</dbReference>
<dbReference type="InterPro" id="IPR009057">
    <property type="entry name" value="Homeodomain-like_sf"/>
</dbReference>
<keyword evidence="2 4" id="KW-0238">DNA-binding</keyword>
<keyword evidence="1" id="KW-0805">Transcription regulation</keyword>
<evidence type="ECO:0000259" key="5">
    <source>
        <dbReference type="PROSITE" id="PS50977"/>
    </source>
</evidence>
<keyword evidence="7" id="KW-1185">Reference proteome</keyword>
<proteinExistence type="predicted"/>
<dbReference type="SUPFAM" id="SSF46689">
    <property type="entry name" value="Homeodomain-like"/>
    <property type="match status" value="1"/>
</dbReference>
<accession>A0ABZ0GNC1</accession>
<evidence type="ECO:0000256" key="2">
    <source>
        <dbReference type="ARBA" id="ARBA00023125"/>
    </source>
</evidence>
<dbReference type="InterPro" id="IPR023772">
    <property type="entry name" value="DNA-bd_HTH_TetR-type_CS"/>
</dbReference>
<evidence type="ECO:0000256" key="4">
    <source>
        <dbReference type="PROSITE-ProRule" id="PRU00335"/>
    </source>
</evidence>
<dbReference type="RefSeq" id="WP_348395851.1">
    <property type="nucleotide sequence ID" value="NZ_CP136600.1"/>
</dbReference>
<evidence type="ECO:0000256" key="1">
    <source>
        <dbReference type="ARBA" id="ARBA00023015"/>
    </source>
</evidence>